<reference evidence="6 7" key="1">
    <citation type="submission" date="2020-04" db="EMBL/GenBank/DDBJ databases">
        <authorList>
            <person name="De Canck E."/>
        </authorList>
    </citation>
    <scope>NUCLEOTIDE SEQUENCE [LARGE SCALE GENOMIC DNA]</scope>
    <source>
        <strain evidence="6 7">LMG 28688</strain>
    </source>
</reference>
<dbReference type="InterPro" id="IPR050707">
    <property type="entry name" value="HTH_MetabolicPath_Reg"/>
</dbReference>
<dbReference type="SUPFAM" id="SSF46785">
    <property type="entry name" value="Winged helix' DNA-binding domain"/>
    <property type="match status" value="1"/>
</dbReference>
<proteinExistence type="predicted"/>
<name>A0A6J5FZM6_9BURK</name>
<dbReference type="Pfam" id="PF09339">
    <property type="entry name" value="HTH_IclR"/>
    <property type="match status" value="1"/>
</dbReference>
<dbReference type="Proteomes" id="UP000494119">
    <property type="component" value="Unassembled WGS sequence"/>
</dbReference>
<dbReference type="PROSITE" id="PS51078">
    <property type="entry name" value="ICLR_ED"/>
    <property type="match status" value="1"/>
</dbReference>
<evidence type="ECO:0000256" key="1">
    <source>
        <dbReference type="ARBA" id="ARBA00023015"/>
    </source>
</evidence>
<dbReference type="GO" id="GO:0003700">
    <property type="term" value="F:DNA-binding transcription factor activity"/>
    <property type="evidence" value="ECO:0007669"/>
    <property type="project" value="TreeGrafter"/>
</dbReference>
<dbReference type="InterPro" id="IPR005471">
    <property type="entry name" value="Tscrpt_reg_IclR_N"/>
</dbReference>
<dbReference type="PANTHER" id="PTHR30136:SF24">
    <property type="entry name" value="HTH-TYPE TRANSCRIPTIONAL REPRESSOR ALLR"/>
    <property type="match status" value="1"/>
</dbReference>
<keyword evidence="7" id="KW-1185">Reference proteome</keyword>
<evidence type="ECO:0000259" key="5">
    <source>
        <dbReference type="PROSITE" id="PS51078"/>
    </source>
</evidence>
<dbReference type="Gene3D" id="3.30.450.40">
    <property type="match status" value="1"/>
</dbReference>
<feature type="domain" description="IclR-ED" evidence="5">
    <location>
        <begin position="78"/>
        <end position="258"/>
    </location>
</feature>
<evidence type="ECO:0000313" key="6">
    <source>
        <dbReference type="EMBL" id="CAB3788492.1"/>
    </source>
</evidence>
<evidence type="ECO:0000256" key="3">
    <source>
        <dbReference type="ARBA" id="ARBA00023163"/>
    </source>
</evidence>
<evidence type="ECO:0000256" key="2">
    <source>
        <dbReference type="ARBA" id="ARBA00023125"/>
    </source>
</evidence>
<keyword evidence="2" id="KW-0238">DNA-binding</keyword>
<dbReference type="PANTHER" id="PTHR30136">
    <property type="entry name" value="HELIX-TURN-HELIX TRANSCRIPTIONAL REGULATOR, ICLR FAMILY"/>
    <property type="match status" value="1"/>
</dbReference>
<dbReference type="Gene3D" id="1.10.10.10">
    <property type="entry name" value="Winged helix-like DNA-binding domain superfamily/Winged helix DNA-binding domain"/>
    <property type="match status" value="1"/>
</dbReference>
<keyword evidence="3" id="KW-0804">Transcription</keyword>
<gene>
    <name evidence="6" type="primary">kdgR_2</name>
    <name evidence="6" type="ORF">LMG28688_02699</name>
</gene>
<dbReference type="PROSITE" id="PS51077">
    <property type="entry name" value="HTH_ICLR"/>
    <property type="match status" value="1"/>
</dbReference>
<dbReference type="SMART" id="SM00346">
    <property type="entry name" value="HTH_ICLR"/>
    <property type="match status" value="1"/>
</dbReference>
<dbReference type="RefSeq" id="WP_129563625.1">
    <property type="nucleotide sequence ID" value="NZ_CADIKL010000011.1"/>
</dbReference>
<keyword evidence="1" id="KW-0805">Transcription regulation</keyword>
<sequence>MPPRLERQNESTRRPNASQTLVRGLEIVQSVAAGAVSLPEIAQRTGLSQSTAHRLATALVEARYLQHEPRRGYGLGSKLIELGFQAHRESNLLVTARPHLEQLATQTLDTVHLAAFVDDEVVYLDKLPGQRPIEVSSFIGGRNPVTTTGVGKALILDRGEDEWCRIRAQEAQAGRNVPTEAAWLELMRSYAARGSAFDLGEAEPSIRCVAVPVRDATARIVAAISVTSVVQYMAPERMEALVPVLKAQADAFSAQLGWRPR</sequence>
<dbReference type="InterPro" id="IPR036388">
    <property type="entry name" value="WH-like_DNA-bd_sf"/>
</dbReference>
<dbReference type="Pfam" id="PF01614">
    <property type="entry name" value="IclR_C"/>
    <property type="match status" value="1"/>
</dbReference>
<dbReference type="GO" id="GO:0045892">
    <property type="term" value="P:negative regulation of DNA-templated transcription"/>
    <property type="evidence" value="ECO:0007669"/>
    <property type="project" value="TreeGrafter"/>
</dbReference>
<dbReference type="InterPro" id="IPR014757">
    <property type="entry name" value="Tscrpt_reg_IclR_C"/>
</dbReference>
<organism evidence="6 7">
    <name type="scientific">Paraburkholderia caffeinitolerans</name>
    <dbReference type="NCBI Taxonomy" id="1723730"/>
    <lineage>
        <taxon>Bacteria</taxon>
        <taxon>Pseudomonadati</taxon>
        <taxon>Pseudomonadota</taxon>
        <taxon>Betaproteobacteria</taxon>
        <taxon>Burkholderiales</taxon>
        <taxon>Burkholderiaceae</taxon>
        <taxon>Paraburkholderia</taxon>
    </lineage>
</organism>
<protein>
    <submittedName>
        <fullName evidence="6">Transcriptional regulator KdgR</fullName>
    </submittedName>
</protein>
<dbReference type="GO" id="GO:0003677">
    <property type="term" value="F:DNA binding"/>
    <property type="evidence" value="ECO:0007669"/>
    <property type="project" value="UniProtKB-KW"/>
</dbReference>
<dbReference type="SUPFAM" id="SSF55781">
    <property type="entry name" value="GAF domain-like"/>
    <property type="match status" value="1"/>
</dbReference>
<evidence type="ECO:0000259" key="4">
    <source>
        <dbReference type="PROSITE" id="PS51077"/>
    </source>
</evidence>
<evidence type="ECO:0000313" key="7">
    <source>
        <dbReference type="Proteomes" id="UP000494119"/>
    </source>
</evidence>
<dbReference type="AlphaFoldDB" id="A0A6J5FZM6"/>
<dbReference type="EMBL" id="CADIKL010000011">
    <property type="protein sequence ID" value="CAB3788492.1"/>
    <property type="molecule type" value="Genomic_DNA"/>
</dbReference>
<accession>A0A6J5FZM6</accession>
<feature type="domain" description="HTH iclR-type" evidence="4">
    <location>
        <begin position="18"/>
        <end position="77"/>
    </location>
</feature>
<dbReference type="InterPro" id="IPR036390">
    <property type="entry name" value="WH_DNA-bd_sf"/>
</dbReference>
<dbReference type="InterPro" id="IPR029016">
    <property type="entry name" value="GAF-like_dom_sf"/>
</dbReference>